<dbReference type="Pfam" id="PF19614">
    <property type="entry name" value="DUF6119"/>
    <property type="match status" value="1"/>
</dbReference>
<reference evidence="2" key="1">
    <citation type="submission" date="2023-07" db="EMBL/GenBank/DDBJ databases">
        <title>30 novel species of actinomycetes from the DSMZ collection.</title>
        <authorList>
            <person name="Nouioui I."/>
        </authorList>
    </citation>
    <scope>NUCLEOTIDE SEQUENCE [LARGE SCALE GENOMIC DNA]</scope>
    <source>
        <strain evidence="2">DSM 44918</strain>
    </source>
</reference>
<gene>
    <name evidence="1" type="ORF">RNC47_09030</name>
</gene>
<dbReference type="RefSeq" id="WP_311597177.1">
    <property type="nucleotide sequence ID" value="NZ_JAVREM010000006.1"/>
</dbReference>
<organism evidence="1 2">
    <name type="scientific">Streptomyces millisiae</name>
    <dbReference type="NCBI Taxonomy" id="3075542"/>
    <lineage>
        <taxon>Bacteria</taxon>
        <taxon>Bacillati</taxon>
        <taxon>Actinomycetota</taxon>
        <taxon>Actinomycetes</taxon>
        <taxon>Kitasatosporales</taxon>
        <taxon>Streptomycetaceae</taxon>
        <taxon>Streptomyces</taxon>
    </lineage>
</organism>
<dbReference type="EMBL" id="JAVREM010000006">
    <property type="protein sequence ID" value="MDT0318476.1"/>
    <property type="molecule type" value="Genomic_DNA"/>
</dbReference>
<comment type="caution">
    <text evidence="1">The sequence shown here is derived from an EMBL/GenBank/DDBJ whole genome shotgun (WGS) entry which is preliminary data.</text>
</comment>
<keyword evidence="2" id="KW-1185">Reference proteome</keyword>
<sequence>MRDVLGGGVSFGVKAGGRLRRMDDLTPEHLIAGVRLREPGTRLTALRRGKVFVYGSHASTESDIVATTGALRWIEAEVSLRARRFCLRDQAWYEIGDAFLREAQAVVARVISSNPTTPMPPWPKGMVERDYNDKVSGNPGCEGFVNLDCGYVQNPFKRHNVMEVCDHLAPDDSLVLVKPAHGRSGPLSHLFNQGLVTIQLLQSSASVRAEFVRLVREQTDGRRVLPDDFVPRRVVFAIHLRRGTQLTPDSLMAFSQVTLAHTVRTLEQWGVAVEVVGIDDADPVDDLDVHEAVAA</sequence>
<dbReference type="NCBIfam" id="TIGR04141">
    <property type="entry name" value="TIGR04141 family sporadically distributed protein"/>
    <property type="match status" value="1"/>
</dbReference>
<dbReference type="InterPro" id="IPR026487">
    <property type="entry name" value="CHP04141"/>
</dbReference>
<proteinExistence type="predicted"/>
<accession>A0ABU2LLL4</accession>
<protein>
    <submittedName>
        <fullName evidence="1">DUF6119 family protein</fullName>
    </submittedName>
</protein>
<evidence type="ECO:0000313" key="2">
    <source>
        <dbReference type="Proteomes" id="UP001183420"/>
    </source>
</evidence>
<dbReference type="Proteomes" id="UP001183420">
    <property type="component" value="Unassembled WGS sequence"/>
</dbReference>
<evidence type="ECO:0000313" key="1">
    <source>
        <dbReference type="EMBL" id="MDT0318476.1"/>
    </source>
</evidence>
<name>A0ABU2LLL4_9ACTN</name>